<evidence type="ECO:0000313" key="2">
    <source>
        <dbReference type="Proteomes" id="UP001162992"/>
    </source>
</evidence>
<protein>
    <submittedName>
        <fullName evidence="1">Uncharacterized protein</fullName>
    </submittedName>
</protein>
<dbReference type="Proteomes" id="UP001162992">
    <property type="component" value="Chromosome 9"/>
</dbReference>
<comment type="caution">
    <text evidence="1">The sequence shown here is derived from an EMBL/GenBank/DDBJ whole genome shotgun (WGS) entry which is preliminary data.</text>
</comment>
<name>A0ACC2CKS7_DIPCM</name>
<dbReference type="EMBL" id="CM055100">
    <property type="protein sequence ID" value="KAJ7542598.1"/>
    <property type="molecule type" value="Genomic_DNA"/>
</dbReference>
<reference evidence="2" key="1">
    <citation type="journal article" date="2024" name="Proc. Natl. Acad. Sci. U.S.A.">
        <title>Extraordinary preservation of gene collinearity over three hundred million years revealed in homosporous lycophytes.</title>
        <authorList>
            <person name="Li C."/>
            <person name="Wickell D."/>
            <person name="Kuo L.Y."/>
            <person name="Chen X."/>
            <person name="Nie B."/>
            <person name="Liao X."/>
            <person name="Peng D."/>
            <person name="Ji J."/>
            <person name="Jenkins J."/>
            <person name="Williams M."/>
            <person name="Shu S."/>
            <person name="Plott C."/>
            <person name="Barry K."/>
            <person name="Rajasekar S."/>
            <person name="Grimwood J."/>
            <person name="Han X."/>
            <person name="Sun S."/>
            <person name="Hou Z."/>
            <person name="He W."/>
            <person name="Dai G."/>
            <person name="Sun C."/>
            <person name="Schmutz J."/>
            <person name="Leebens-Mack J.H."/>
            <person name="Li F.W."/>
            <person name="Wang L."/>
        </authorList>
    </citation>
    <scope>NUCLEOTIDE SEQUENCE [LARGE SCALE GENOMIC DNA]</scope>
    <source>
        <strain evidence="2">cv. PW_Plant_1</strain>
    </source>
</reference>
<organism evidence="1 2">
    <name type="scientific">Diphasiastrum complanatum</name>
    <name type="common">Issler's clubmoss</name>
    <name type="synonym">Lycopodium complanatum</name>
    <dbReference type="NCBI Taxonomy" id="34168"/>
    <lineage>
        <taxon>Eukaryota</taxon>
        <taxon>Viridiplantae</taxon>
        <taxon>Streptophyta</taxon>
        <taxon>Embryophyta</taxon>
        <taxon>Tracheophyta</taxon>
        <taxon>Lycopodiopsida</taxon>
        <taxon>Lycopodiales</taxon>
        <taxon>Lycopodiaceae</taxon>
        <taxon>Lycopodioideae</taxon>
        <taxon>Diphasiastrum</taxon>
    </lineage>
</organism>
<gene>
    <name evidence="1" type="ORF">O6H91_09G002300</name>
</gene>
<evidence type="ECO:0000313" key="1">
    <source>
        <dbReference type="EMBL" id="KAJ7542598.1"/>
    </source>
</evidence>
<keyword evidence="2" id="KW-1185">Reference proteome</keyword>
<accession>A0ACC2CKS7</accession>
<sequence>MFKEQSNDNPFRRHYVLTKEIAPETYVNMQERLMGPWEMDRQRDWKDMQCLATCTSSAELGLNRNAGKREDPTQHELDSLMARNRGEPGNRNSEIEHSHTELDEHRFGNTEFSMSSIHKRKSVASMASTSPLVENFAGWNSSLSKAIDSPKTCMHHQWVEAGDSSQSGTPDFTAEGTAINEGKSYASSETGDQTRLDPTQGTMLISFKRHDISSLSPSSIPARFESSTSRDYEAQNRIKVHGSSSVHTVELQDTELEARKLSRRAFNSSKNFSLQCSNSLLFQQKTSKESSKHFSVSGQSEKERETGFDHQAKSKLDYGANKHPEDMLFEVCSQVTKTEDTNVEDFHKKSLATQVAYTDSGERFEDMDPIGVQFTKANAAYDLPDDQATDSNKYIALYVLAQVAVQAADEQENSGIMQPNCIRVNMHSESLKGKAVFLGGAAPRTSICTPRMSKRSVYMHVGESMQVSVQQTTHSRCVNSSAKFGPCGSKVQENFEKYKATFIHGSIPFAQRHSTRRSRQKNFKAEMYKLGLDVPRANAPVCSNIGEGIKLTGQKLSSNCDAGYKHVATAPTAEHLLKKLKCQSSQTEQPKRTKPPKKLGDFTLESPKKRQRKPSVRLLDL</sequence>
<proteinExistence type="predicted"/>